<protein>
    <recommendedName>
        <fullName evidence="2">DUF4398 domain-containing protein</fullName>
    </recommendedName>
</protein>
<feature type="domain" description="DUF4398" evidence="2">
    <location>
        <begin position="27"/>
        <end position="105"/>
    </location>
</feature>
<evidence type="ECO:0000256" key="1">
    <source>
        <dbReference type="SAM" id="Coils"/>
    </source>
</evidence>
<proteinExistence type="predicted"/>
<dbReference type="InterPro" id="IPR025511">
    <property type="entry name" value="DUF4398"/>
</dbReference>
<organism evidence="3">
    <name type="scientific">uncultured bacterium contig00021</name>
    <dbReference type="NCBI Taxonomy" id="1181511"/>
    <lineage>
        <taxon>Bacteria</taxon>
        <taxon>environmental samples</taxon>
    </lineage>
</organism>
<dbReference type="Pfam" id="PF14346">
    <property type="entry name" value="DUF4398"/>
    <property type="match status" value="1"/>
</dbReference>
<evidence type="ECO:0000313" key="3">
    <source>
        <dbReference type="EMBL" id="AGS54123.1"/>
    </source>
</evidence>
<accession>A0A806K2S4</accession>
<name>A0A806K2S4_9BACT</name>
<reference evidence="3" key="1">
    <citation type="submission" date="2012-03" db="EMBL/GenBank/DDBJ databases">
        <title>Functional metagenomics reveals considerable lignocellulase gene clusters in the gut microbiome of a wood-feeding higher termite.</title>
        <authorList>
            <person name="Liu N."/>
        </authorList>
    </citation>
    <scope>NUCLEOTIDE SEQUENCE</scope>
</reference>
<dbReference type="Gene3D" id="1.20.1270.390">
    <property type="match status" value="1"/>
</dbReference>
<evidence type="ECO:0000259" key="2">
    <source>
        <dbReference type="Pfam" id="PF14346"/>
    </source>
</evidence>
<keyword evidence="1" id="KW-0175">Coiled coil</keyword>
<sequence>MKKIGLVLSVVLVFTLLLSGCSRPPTEEMEKAQDAVTRAENNADAVNYAANTLLLARQALVNMQNEADSKRYESAKNYAEEAISLAAKAEEDGRAGALRARDEAATLVNSLESQLAETANALRTAAQDTSLDLNVNALSSQLDSARSIYGDARRDLQANNYRDAITRGQTVRSMLSDINAQINNAAQVVARKK</sequence>
<dbReference type="AlphaFoldDB" id="A0A806K2S4"/>
<dbReference type="EMBL" id="JQ844277">
    <property type="protein sequence ID" value="AGS54123.1"/>
    <property type="molecule type" value="Genomic_DNA"/>
</dbReference>
<feature type="coiled-coil region" evidence="1">
    <location>
        <begin position="29"/>
        <end position="128"/>
    </location>
</feature>